<keyword evidence="6" id="KW-1185">Reference proteome</keyword>
<feature type="domain" description="Peptidase A2" evidence="4">
    <location>
        <begin position="145"/>
        <end position="159"/>
    </location>
</feature>
<organism evidence="5 6">
    <name type="scientific">Circaetus pectoralis</name>
    <name type="common">black-chested snake-eagle</name>
    <dbReference type="NCBI Taxonomy" id="321084"/>
    <lineage>
        <taxon>Eukaryota</taxon>
        <taxon>Metazoa</taxon>
        <taxon>Chordata</taxon>
        <taxon>Craniata</taxon>
        <taxon>Vertebrata</taxon>
        <taxon>Euteleostomi</taxon>
        <taxon>Archelosauria</taxon>
        <taxon>Archosauria</taxon>
        <taxon>Dinosauria</taxon>
        <taxon>Saurischia</taxon>
        <taxon>Theropoda</taxon>
        <taxon>Coelurosauria</taxon>
        <taxon>Aves</taxon>
        <taxon>Neognathae</taxon>
        <taxon>Neoaves</taxon>
        <taxon>Telluraves</taxon>
        <taxon>Accipitrimorphae</taxon>
        <taxon>Accipitriformes</taxon>
        <taxon>Accipitridae</taxon>
        <taxon>Accipitrinae</taxon>
        <taxon>Circaetus</taxon>
    </lineage>
</organism>
<dbReference type="Pfam" id="PF00692">
    <property type="entry name" value="dUTPase"/>
    <property type="match status" value="1"/>
</dbReference>
<dbReference type="InterPro" id="IPR001969">
    <property type="entry name" value="Aspartic_peptidase_AS"/>
</dbReference>
<dbReference type="InterPro" id="IPR051592">
    <property type="entry name" value="HERV-K_Pro_peptidase_A2"/>
</dbReference>
<dbReference type="PROSITE" id="PS00141">
    <property type="entry name" value="ASP_PROTEASE"/>
    <property type="match status" value="1"/>
</dbReference>
<feature type="non-terminal residue" evidence="5">
    <location>
        <position position="159"/>
    </location>
</feature>
<keyword evidence="1" id="KW-0645">Protease</keyword>
<dbReference type="InterPro" id="IPR001995">
    <property type="entry name" value="Peptidase_A2_cat"/>
</dbReference>
<dbReference type="InterPro" id="IPR036157">
    <property type="entry name" value="dUTPase-like_sf"/>
</dbReference>
<proteinExistence type="predicted"/>
<keyword evidence="3" id="KW-0378">Hydrolase</keyword>
<dbReference type="SUPFAM" id="SSF51283">
    <property type="entry name" value="dUTPase-like"/>
    <property type="match status" value="1"/>
</dbReference>
<dbReference type="CDD" id="cd07557">
    <property type="entry name" value="trimeric_dUTPase"/>
    <property type="match status" value="1"/>
</dbReference>
<reference evidence="5 6" key="1">
    <citation type="submission" date="2019-09" db="EMBL/GenBank/DDBJ databases">
        <title>Bird 10,000 Genomes (B10K) Project - Family phase.</title>
        <authorList>
            <person name="Zhang G."/>
        </authorList>
    </citation>
    <scope>NUCLEOTIDE SEQUENCE [LARGE SCALE GENOMIC DNA]</scope>
    <source>
        <strain evidence="5">B10K-DU-010-60</strain>
        <tissue evidence="5">Muscle</tissue>
    </source>
</reference>
<dbReference type="GO" id="GO:0006508">
    <property type="term" value="P:proteolysis"/>
    <property type="evidence" value="ECO:0007669"/>
    <property type="project" value="UniProtKB-KW"/>
</dbReference>
<dbReference type="PROSITE" id="PS50175">
    <property type="entry name" value="ASP_PROT_RETROV"/>
    <property type="match status" value="1"/>
</dbReference>
<keyword evidence="2" id="KW-0064">Aspartyl protease</keyword>
<dbReference type="Proteomes" id="UP000562238">
    <property type="component" value="Unassembled WGS sequence"/>
</dbReference>
<evidence type="ECO:0000256" key="1">
    <source>
        <dbReference type="ARBA" id="ARBA00022670"/>
    </source>
</evidence>
<dbReference type="AlphaFoldDB" id="A0A7L4AFT5"/>
<name>A0A7L4AFT5_9AVES</name>
<sequence>AGSAAVDLDTAAETTLFDTTVHCIPTTAGGPLGFGLSALLVGRSSTTRKGLFVLPGVIDSDFTGQIQVMVWTPMPPVNIPAGSRIAQLVPFQVHVPNALKRHRGTEGFGSTGEPEIFWALDIGQSKPTLQIQFLHPQDQPKFWTCQLLVDTGADVTIIS</sequence>
<dbReference type="PANTHER" id="PTHR19422">
    <property type="entry name" value="GAG RETROVIRAL POLYPROTEIN"/>
    <property type="match status" value="1"/>
</dbReference>
<dbReference type="GO" id="GO:0004190">
    <property type="term" value="F:aspartic-type endopeptidase activity"/>
    <property type="evidence" value="ECO:0007669"/>
    <property type="project" value="UniProtKB-KW"/>
</dbReference>
<comment type="caution">
    <text evidence="5">The sequence shown here is derived from an EMBL/GenBank/DDBJ whole genome shotgun (WGS) entry which is preliminary data.</text>
</comment>
<dbReference type="EMBL" id="VZZV01000959">
    <property type="protein sequence ID" value="NXW23728.1"/>
    <property type="molecule type" value="Genomic_DNA"/>
</dbReference>
<protein>
    <submittedName>
        <fullName evidence="5">POK9 protein</fullName>
    </submittedName>
</protein>
<evidence type="ECO:0000313" key="5">
    <source>
        <dbReference type="EMBL" id="NXW23728.1"/>
    </source>
</evidence>
<evidence type="ECO:0000259" key="4">
    <source>
        <dbReference type="PROSITE" id="PS50175"/>
    </source>
</evidence>
<evidence type="ECO:0000256" key="3">
    <source>
        <dbReference type="ARBA" id="ARBA00022801"/>
    </source>
</evidence>
<dbReference type="InterPro" id="IPR033704">
    <property type="entry name" value="dUTPase_trimeric"/>
</dbReference>
<accession>A0A7L4AFT5</accession>
<feature type="non-terminal residue" evidence="5">
    <location>
        <position position="1"/>
    </location>
</feature>
<dbReference type="Gene3D" id="2.70.40.10">
    <property type="match status" value="1"/>
</dbReference>
<gene>
    <name evidence="5" type="primary">Ervk9_1</name>
    <name evidence="5" type="ORF">CIRPEC_R09622</name>
</gene>
<evidence type="ECO:0000256" key="2">
    <source>
        <dbReference type="ARBA" id="ARBA00022750"/>
    </source>
</evidence>
<dbReference type="InterPro" id="IPR029054">
    <property type="entry name" value="dUTPase-like"/>
</dbReference>
<evidence type="ECO:0000313" key="6">
    <source>
        <dbReference type="Proteomes" id="UP000562238"/>
    </source>
</evidence>
<dbReference type="PANTHER" id="PTHR19422:SF123">
    <property type="entry name" value="RT1 CLASS I, LOCUS CE15"/>
    <property type="match status" value="1"/>
</dbReference>